<feature type="transmembrane region" description="Helical" evidence="8">
    <location>
        <begin position="94"/>
        <end position="112"/>
    </location>
</feature>
<dbReference type="InterPro" id="IPR000515">
    <property type="entry name" value="MetI-like"/>
</dbReference>
<feature type="transmembrane region" description="Helical" evidence="8">
    <location>
        <begin position="184"/>
        <end position="205"/>
    </location>
</feature>
<protein>
    <submittedName>
        <fullName evidence="10">ABC transporter permease</fullName>
    </submittedName>
</protein>
<comment type="similarity">
    <text evidence="8">Belongs to the binding-protein-dependent transport system permease family.</text>
</comment>
<dbReference type="PANTHER" id="PTHR43357">
    <property type="entry name" value="INNER MEMBRANE ABC TRANSPORTER PERMEASE PROTEIN YDCV"/>
    <property type="match status" value="1"/>
</dbReference>
<keyword evidence="5 8" id="KW-0812">Transmembrane</keyword>
<comment type="subcellular location">
    <subcellularLocation>
        <location evidence="1">Cell inner membrane</location>
        <topology evidence="1">Multi-pass membrane protein</topology>
    </subcellularLocation>
    <subcellularLocation>
        <location evidence="8">Cell membrane</location>
        <topology evidence="8">Multi-pass membrane protein</topology>
    </subcellularLocation>
</comment>
<accession>A0A8T7M595</accession>
<feature type="transmembrane region" description="Helical" evidence="8">
    <location>
        <begin position="225"/>
        <end position="246"/>
    </location>
</feature>
<dbReference type="EMBL" id="CP128400">
    <property type="protein sequence ID" value="WJW69117.1"/>
    <property type="molecule type" value="Genomic_DNA"/>
</dbReference>
<evidence type="ECO:0000313" key="11">
    <source>
        <dbReference type="EMBL" id="WJW69117.1"/>
    </source>
</evidence>
<sequence>MKKQRFWPIMMILLGAIYFLLPLFATFEFSLRERRGVYSFDSYNNVLGDPQFRDSFIYSVVLGLATIAVSLILIVPTAFWVHLKLPQLRPVMEFITLLPFVVPPIVLVFGLIRIYSRPPFVLVSTPALLVAGYVVLSFPYMYRAVDTGLRAIDVRSLTEAAQSLGAGWLTILFRIIFPNLRVSLLNGAFLTFAIVLGEFTMATMLNWPTFGPYLALIGQNRAYEPAALAIISFGLTWICIGLIQLLSRGSQEQGQLAGTR</sequence>
<dbReference type="Pfam" id="PF00528">
    <property type="entry name" value="BPD_transp_1"/>
    <property type="match status" value="1"/>
</dbReference>
<feature type="transmembrane region" description="Helical" evidence="8">
    <location>
        <begin position="119"/>
        <end position="140"/>
    </location>
</feature>
<keyword evidence="2 8" id="KW-0813">Transport</keyword>
<dbReference type="GO" id="GO:0005886">
    <property type="term" value="C:plasma membrane"/>
    <property type="evidence" value="ECO:0007669"/>
    <property type="project" value="UniProtKB-SubCell"/>
</dbReference>
<evidence type="ECO:0000256" key="5">
    <source>
        <dbReference type="ARBA" id="ARBA00022692"/>
    </source>
</evidence>
<dbReference type="InterPro" id="IPR035906">
    <property type="entry name" value="MetI-like_sf"/>
</dbReference>
<feature type="transmembrane region" description="Helical" evidence="8">
    <location>
        <begin position="6"/>
        <end position="25"/>
    </location>
</feature>
<organism evidence="10 12">
    <name type="scientific">Candidatus Chlorohelix allophototropha</name>
    <dbReference type="NCBI Taxonomy" id="3003348"/>
    <lineage>
        <taxon>Bacteria</taxon>
        <taxon>Bacillati</taxon>
        <taxon>Chloroflexota</taxon>
        <taxon>Chloroflexia</taxon>
        <taxon>Candidatus Chloroheliales</taxon>
        <taxon>Candidatus Chloroheliaceae</taxon>
        <taxon>Candidatus Chlorohelix</taxon>
    </lineage>
</organism>
<evidence type="ECO:0000256" key="8">
    <source>
        <dbReference type="RuleBase" id="RU363032"/>
    </source>
</evidence>
<keyword evidence="13" id="KW-1185">Reference proteome</keyword>
<evidence type="ECO:0000313" key="13">
    <source>
        <dbReference type="Proteomes" id="UP001431572"/>
    </source>
</evidence>
<dbReference type="Proteomes" id="UP000521676">
    <property type="component" value="Unassembled WGS sequence"/>
</dbReference>
<dbReference type="PANTHER" id="PTHR43357:SF4">
    <property type="entry name" value="INNER MEMBRANE ABC TRANSPORTER PERMEASE PROTEIN YDCV"/>
    <property type="match status" value="1"/>
</dbReference>
<dbReference type="GO" id="GO:0055085">
    <property type="term" value="P:transmembrane transport"/>
    <property type="evidence" value="ECO:0007669"/>
    <property type="project" value="InterPro"/>
</dbReference>
<evidence type="ECO:0000313" key="12">
    <source>
        <dbReference type="Proteomes" id="UP000521676"/>
    </source>
</evidence>
<reference evidence="10 12" key="1">
    <citation type="submission" date="2020-06" db="EMBL/GenBank/DDBJ databases">
        <title>Anoxygenic phototrophic Chloroflexota member uses a Type I reaction center.</title>
        <authorList>
            <person name="Tsuji J.M."/>
            <person name="Shaw N.A."/>
            <person name="Nagashima S."/>
            <person name="Venkiteswaran J."/>
            <person name="Schiff S.L."/>
            <person name="Hanada S."/>
            <person name="Tank M."/>
            <person name="Neufeld J.D."/>
        </authorList>
    </citation>
    <scope>NUCLEOTIDE SEQUENCE [LARGE SCALE GENOMIC DNA]</scope>
    <source>
        <strain evidence="10">L227-S17</strain>
    </source>
</reference>
<keyword evidence="3" id="KW-1003">Cell membrane</keyword>
<evidence type="ECO:0000256" key="1">
    <source>
        <dbReference type="ARBA" id="ARBA00004429"/>
    </source>
</evidence>
<dbReference type="SUPFAM" id="SSF161098">
    <property type="entry name" value="MetI-like"/>
    <property type="match status" value="1"/>
</dbReference>
<dbReference type="CDD" id="cd06261">
    <property type="entry name" value="TM_PBP2"/>
    <property type="match status" value="1"/>
</dbReference>
<dbReference type="Proteomes" id="UP001431572">
    <property type="component" value="Chromosome 2"/>
</dbReference>
<evidence type="ECO:0000256" key="6">
    <source>
        <dbReference type="ARBA" id="ARBA00022989"/>
    </source>
</evidence>
<keyword evidence="4" id="KW-0997">Cell inner membrane</keyword>
<proteinExistence type="inferred from homology"/>
<gene>
    <name evidence="10" type="ORF">HXX08_15195</name>
    <name evidence="11" type="ORF">OZ401_002710</name>
</gene>
<keyword evidence="7 8" id="KW-0472">Membrane</keyword>
<dbReference type="EMBL" id="JACATZ010000003">
    <property type="protein sequence ID" value="NWJ47206.1"/>
    <property type="molecule type" value="Genomic_DNA"/>
</dbReference>
<evidence type="ECO:0000256" key="3">
    <source>
        <dbReference type="ARBA" id="ARBA00022475"/>
    </source>
</evidence>
<evidence type="ECO:0000313" key="10">
    <source>
        <dbReference type="EMBL" id="NWJ47206.1"/>
    </source>
</evidence>
<reference evidence="11" key="2">
    <citation type="journal article" date="2024" name="Nature">
        <title>Anoxygenic phototroph of the Chloroflexota uses a type I reaction centre.</title>
        <authorList>
            <person name="Tsuji J.M."/>
            <person name="Shaw N.A."/>
            <person name="Nagashima S."/>
            <person name="Venkiteswaran J.J."/>
            <person name="Schiff S.L."/>
            <person name="Watanabe T."/>
            <person name="Fukui M."/>
            <person name="Hanada S."/>
            <person name="Tank M."/>
            <person name="Neufeld J.D."/>
        </authorList>
    </citation>
    <scope>NUCLEOTIDE SEQUENCE</scope>
    <source>
        <strain evidence="11">L227-S17</strain>
    </source>
</reference>
<feature type="domain" description="ABC transmembrane type-1" evidence="9">
    <location>
        <begin position="56"/>
        <end position="244"/>
    </location>
</feature>
<dbReference type="AlphaFoldDB" id="A0A8T7M595"/>
<dbReference type="RefSeq" id="WP_341471008.1">
    <property type="nucleotide sequence ID" value="NZ_CP128400.1"/>
</dbReference>
<feature type="transmembrane region" description="Helical" evidence="8">
    <location>
        <begin position="56"/>
        <end position="82"/>
    </location>
</feature>
<keyword evidence="6 8" id="KW-1133">Transmembrane helix</keyword>
<evidence type="ECO:0000259" key="9">
    <source>
        <dbReference type="PROSITE" id="PS50928"/>
    </source>
</evidence>
<evidence type="ECO:0000256" key="2">
    <source>
        <dbReference type="ARBA" id="ARBA00022448"/>
    </source>
</evidence>
<dbReference type="Gene3D" id="1.10.3720.10">
    <property type="entry name" value="MetI-like"/>
    <property type="match status" value="1"/>
</dbReference>
<evidence type="ECO:0000256" key="7">
    <source>
        <dbReference type="ARBA" id="ARBA00023136"/>
    </source>
</evidence>
<feature type="transmembrane region" description="Helical" evidence="8">
    <location>
        <begin position="160"/>
        <end position="177"/>
    </location>
</feature>
<name>A0A8T7M595_9CHLR</name>
<evidence type="ECO:0000256" key="4">
    <source>
        <dbReference type="ARBA" id="ARBA00022519"/>
    </source>
</evidence>
<dbReference type="PROSITE" id="PS50928">
    <property type="entry name" value="ABC_TM1"/>
    <property type="match status" value="1"/>
</dbReference>